<dbReference type="InterPro" id="IPR008030">
    <property type="entry name" value="NmrA-like"/>
</dbReference>
<dbReference type="OrthoDB" id="9974981at2759"/>
<dbReference type="InterPro" id="IPR051609">
    <property type="entry name" value="NmrA/Isoflavone_reductase-like"/>
</dbReference>
<dbReference type="AlphaFoldDB" id="A0A0U5CNL0"/>
<dbReference type="Pfam" id="PF05368">
    <property type="entry name" value="NmrA"/>
    <property type="match status" value="1"/>
</dbReference>
<accession>A0A0U5CNL0</accession>
<dbReference type="OMA" id="GMHHVYR"/>
<feature type="domain" description="NmrA-like" evidence="3">
    <location>
        <begin position="2"/>
        <end position="271"/>
    </location>
</feature>
<organism evidence="4 5">
    <name type="scientific">Aspergillus calidoustus</name>
    <dbReference type="NCBI Taxonomy" id="454130"/>
    <lineage>
        <taxon>Eukaryota</taxon>
        <taxon>Fungi</taxon>
        <taxon>Dikarya</taxon>
        <taxon>Ascomycota</taxon>
        <taxon>Pezizomycotina</taxon>
        <taxon>Eurotiomycetes</taxon>
        <taxon>Eurotiomycetidae</taxon>
        <taxon>Eurotiales</taxon>
        <taxon>Aspergillaceae</taxon>
        <taxon>Aspergillus</taxon>
        <taxon>Aspergillus subgen. Nidulantes</taxon>
    </lineage>
</organism>
<dbReference type="InterPro" id="IPR036291">
    <property type="entry name" value="NAD(P)-bd_dom_sf"/>
</dbReference>
<evidence type="ECO:0000313" key="5">
    <source>
        <dbReference type="Proteomes" id="UP000054771"/>
    </source>
</evidence>
<dbReference type="SUPFAM" id="SSF51735">
    <property type="entry name" value="NAD(P)-binding Rossmann-fold domains"/>
    <property type="match status" value="1"/>
</dbReference>
<evidence type="ECO:0000313" key="4">
    <source>
        <dbReference type="EMBL" id="CEN60497.1"/>
    </source>
</evidence>
<keyword evidence="1" id="KW-0521">NADP</keyword>
<sequence length="326" mass="36731">MKIALLGPTGQIGHSILRALLTTTSHDLLQIVSPGSESTAKSNAEEFTPEQKKRLSTEVADLLSARADDLTGLLEGVEIVISALNGKALSAQRTVQDAAAHAGVKRFYPSEYGMHHVYRSPDESDQRGYLHSTWNLKSTANEECLHHSAIAEGKMTYTLIGCGDFYNQPREETWCPWAKPDRAEYTIHIVGNADAKVDFTHIDDLAAFLVETIAHPEISENRTLNFVSDHISYNEIVELLSRYSGKKVSKNIYPIDVMHKVWRDPEAVPEEVKGKSVFPDDFWILVKGMQGSGRFWRPPGEVHNELFPNVRVRTFERYFQEMFGEK</sequence>
<dbReference type="GO" id="GO:0016491">
    <property type="term" value="F:oxidoreductase activity"/>
    <property type="evidence" value="ECO:0007669"/>
    <property type="project" value="UniProtKB-KW"/>
</dbReference>
<dbReference type="Gene3D" id="3.90.25.10">
    <property type="entry name" value="UDP-galactose 4-epimerase, domain 1"/>
    <property type="match status" value="1"/>
</dbReference>
<dbReference type="EMBL" id="CDMC01000002">
    <property type="protein sequence ID" value="CEN60497.1"/>
    <property type="molecule type" value="Genomic_DNA"/>
</dbReference>
<keyword evidence="5" id="KW-1185">Reference proteome</keyword>
<name>A0A0U5CNL0_ASPCI</name>
<evidence type="ECO:0000256" key="1">
    <source>
        <dbReference type="ARBA" id="ARBA00022857"/>
    </source>
</evidence>
<dbReference type="PANTHER" id="PTHR47706:SF6">
    <property type="entry name" value="NMRA-LIKE FAMILY PROTEIN (AFU_ORTHOLOGUE AFUA_6G00280)"/>
    <property type="match status" value="1"/>
</dbReference>
<dbReference type="PANTHER" id="PTHR47706">
    <property type="entry name" value="NMRA-LIKE FAMILY PROTEIN"/>
    <property type="match status" value="1"/>
</dbReference>
<dbReference type="Proteomes" id="UP000054771">
    <property type="component" value="Unassembled WGS sequence"/>
</dbReference>
<reference evidence="5" key="1">
    <citation type="journal article" date="2016" name="Genome Announc.">
        <title>Draft genome sequences of fungus Aspergillus calidoustus.</title>
        <authorList>
            <person name="Horn F."/>
            <person name="Linde J."/>
            <person name="Mattern D.J."/>
            <person name="Walther G."/>
            <person name="Guthke R."/>
            <person name="Scherlach K."/>
            <person name="Martin K."/>
            <person name="Brakhage A.A."/>
            <person name="Petzke L."/>
            <person name="Valiante V."/>
        </authorList>
    </citation>
    <scope>NUCLEOTIDE SEQUENCE [LARGE SCALE GENOMIC DNA]</scope>
    <source>
        <strain evidence="5">SF006504</strain>
    </source>
</reference>
<proteinExistence type="predicted"/>
<dbReference type="Gene3D" id="3.40.50.720">
    <property type="entry name" value="NAD(P)-binding Rossmann-like Domain"/>
    <property type="match status" value="1"/>
</dbReference>
<keyword evidence="2" id="KW-0560">Oxidoreductase</keyword>
<dbReference type="STRING" id="454130.A0A0U5CNL0"/>
<evidence type="ECO:0000259" key="3">
    <source>
        <dbReference type="Pfam" id="PF05368"/>
    </source>
</evidence>
<evidence type="ECO:0000256" key="2">
    <source>
        <dbReference type="ARBA" id="ARBA00023002"/>
    </source>
</evidence>
<gene>
    <name evidence="4" type="ORF">ASPCAL02934</name>
</gene>
<protein>
    <recommendedName>
        <fullName evidence="3">NmrA-like domain-containing protein</fullName>
    </recommendedName>
</protein>